<feature type="region of interest" description="Disordered" evidence="1">
    <location>
        <begin position="1"/>
        <end position="22"/>
    </location>
</feature>
<proteinExistence type="predicted"/>
<dbReference type="EMBL" id="AEJC01000303">
    <property type="protein sequence ID" value="EKX65180.1"/>
    <property type="molecule type" value="Genomic_DNA"/>
</dbReference>
<keyword evidence="3" id="KW-1185">Reference proteome</keyword>
<protein>
    <submittedName>
        <fullName evidence="2">Uncharacterized protein</fullName>
    </submittedName>
</protein>
<name>L1KXG1_9ACTN</name>
<gene>
    <name evidence="2" type="ORF">STRIP9103_05246</name>
</gene>
<reference evidence="2 3" key="1">
    <citation type="submission" date="2012-11" db="EMBL/GenBank/DDBJ databases">
        <authorList>
            <person name="Huguet-Tapia J.C."/>
            <person name="Durkin A.S."/>
            <person name="Pettis G.S."/>
            <person name="Badger J.H."/>
        </authorList>
    </citation>
    <scope>NUCLEOTIDE SEQUENCE [LARGE SCALE GENOMIC DNA]</scope>
    <source>
        <strain evidence="2 3">91-03</strain>
    </source>
</reference>
<evidence type="ECO:0000313" key="2">
    <source>
        <dbReference type="EMBL" id="EKX65180.1"/>
    </source>
</evidence>
<sequence length="64" mass="6938">MPHTGGVPRRPCTVSPRGRHDTDRSALILGYLSEQSHLHPDGEQRTSAPLTLVRFAPVPPLNGS</sequence>
<dbReference type="Proteomes" id="UP000010411">
    <property type="component" value="Unassembled WGS sequence"/>
</dbReference>
<dbReference type="AlphaFoldDB" id="L1KXG1"/>
<evidence type="ECO:0000256" key="1">
    <source>
        <dbReference type="SAM" id="MobiDB-lite"/>
    </source>
</evidence>
<comment type="caution">
    <text evidence="2">The sequence shown here is derived from an EMBL/GenBank/DDBJ whole genome shotgun (WGS) entry which is preliminary data.</text>
</comment>
<organism evidence="2 3">
    <name type="scientific">Streptomyces ipomoeae 91-03</name>
    <dbReference type="NCBI Taxonomy" id="698759"/>
    <lineage>
        <taxon>Bacteria</taxon>
        <taxon>Bacillati</taxon>
        <taxon>Actinomycetota</taxon>
        <taxon>Actinomycetes</taxon>
        <taxon>Kitasatosporales</taxon>
        <taxon>Streptomycetaceae</taxon>
        <taxon>Streptomyces</taxon>
    </lineage>
</organism>
<evidence type="ECO:0000313" key="3">
    <source>
        <dbReference type="Proteomes" id="UP000010411"/>
    </source>
</evidence>
<accession>L1KXG1</accession>